<dbReference type="FunFam" id="2.60.40.10:FF:000097">
    <property type="entry name" value="Bent, isoform F"/>
    <property type="match status" value="6"/>
</dbReference>
<dbReference type="FunFam" id="3.30.200.20:FF:000249">
    <property type="entry name" value="twitchin isoform X2"/>
    <property type="match status" value="1"/>
</dbReference>
<feature type="compositionally biased region" description="Basic and acidic residues" evidence="11">
    <location>
        <begin position="943"/>
        <end position="1069"/>
    </location>
</feature>
<feature type="region of interest" description="Disordered" evidence="11">
    <location>
        <begin position="7476"/>
        <end position="7571"/>
    </location>
</feature>
<evidence type="ECO:0000256" key="9">
    <source>
        <dbReference type="ARBA" id="ARBA00023319"/>
    </source>
</evidence>
<feature type="domain" description="Fibronectin type-III" evidence="14">
    <location>
        <begin position="3780"/>
        <end position="3873"/>
    </location>
</feature>
<evidence type="ECO:0000256" key="3">
    <source>
        <dbReference type="ARBA" id="ARBA00022443"/>
    </source>
</evidence>
<feature type="domain" description="Fibronectin type-III" evidence="14">
    <location>
        <begin position="5164"/>
        <end position="5258"/>
    </location>
</feature>
<feature type="domain" description="Fibronectin type-III" evidence="14">
    <location>
        <begin position="6451"/>
        <end position="6546"/>
    </location>
</feature>
<proteinExistence type="inferred from homology"/>
<dbReference type="SMART" id="SM00408">
    <property type="entry name" value="IGc2"/>
    <property type="match status" value="25"/>
</dbReference>
<feature type="compositionally biased region" description="Basic and acidic residues" evidence="11">
    <location>
        <begin position="892"/>
        <end position="902"/>
    </location>
</feature>
<comment type="similarity">
    <text evidence="2">Belongs to the protein kinase superfamily. CAMK Ser/Thr protein kinase family.</text>
</comment>
<dbReference type="PRINTS" id="PR00014">
    <property type="entry name" value="FNTYPEIII"/>
</dbReference>
<feature type="domain" description="Fibronectin type-III" evidence="14">
    <location>
        <begin position="5560"/>
        <end position="5654"/>
    </location>
</feature>
<sequence length="7864" mass="879486">MGVAEDFAPSFTQKPQLRQEDEGNKLIFECKLLGCPRPETTWYRSDVKLIEDHRTVVKLQAIGTNSFLAVLEIDDVIESDAGLYKVVAKNKMGEVAASINLNFSPIDEPHEKQIDGLAPTFSKKPSIRQEDDGKRLLFECRIQADPKPTITWFHGGKLVSPSNRHKIFVDKDGHSYFATLQISDVTVEDAGKYKVTAKNELGESNATISLNFDSDEAPVPEDGTKATFTERPIIQQSEDSPNVIIECRLVGDPKPVITWQHDNKVLKSSSKYLISLEPDQKLYYLARLEIRNVEYTDRGDYQITAKNTLGEAFAHAQLNLADDHGHPKVPDGKAPRFPRKPTIHQDGDTLVMECELEANPVPEIVWYQGTKVILDTGRIRMTKKAMGKDTYLLRLEINDPIPEDGGSYRCNACNIYGESNANIALNFQGGEEGGGFAPSFIEKPRIIPNEEGTLILLRCKCTANPKPVVTWFKGTKMVTETSKIKMKVNEQENNYEMILEIQDPVGPDSGTYRCHVKNEHGESNANLNLNIEAEPEPEGDPPTFVEKPRIRSDNNGKLVIMDCKVKADPKPEVIWYHNGQVIKQSSKITWRMEQKTDHYYIILELRNPGKEDQGLYKCNIKNVNGELNANLTLNIEIKPVIKEVPRVVTIKRKTAIIECRVQSIFEPQIVWTKENTVIRESSNRRTRIEQITDGEYIVKLELEPATVNDKGSYKLTVKNEKGEVTSSYIEVTEIPEEEPAKKKKKKTPEDDEAMIVDEPDDDDSLMEIDELPSTRQGEQIEEEGNVTSRRSSVVKKSDQVDEEGNVSSRRSSILKKISLPFKQEEKKEDKKRKIEEEKTEDKLISKTNTVSKDEKKIKHDDEKTQLKEKTVSKTETKTEASKETIVQPSPEPESKIKPKRSFIKDIRPETAVDDLKDAKARLKGFAKKKDLKRNSLDTATENDIDRRPSLKKDDKEPEDDGPKFKLEPKRSSIKRGEVDVKDASYPKYDDDFYTKRPSQDKLKNVDQENVKNVDKTKLKKEDEDIEENTKLKKPVPKKEETKPIETKPTRPWAKKSDSNDSPVEDRKPSVQEVPKSPDTTPQDKLKVTKPWMRKDAPEDTCPVPDDQLLKKRPSLQKAEHLTLEPVPHHKLNEKRPSIKQDEIKIEENAPECKIEPKRLSLKTDDELSDDERKPRSKRPSIKKDESSVVKEKVEEQLKDTRRSLKKTPRPEVKAPEPEAPEKPQIKTPTPKPAEKVPKLEEPAKPADPKPKQTKDTIPKVAEPPKPEIKAPEGAPKIEVSREKTPELRKTSVPGSASGSRRGSLIIPEDARTRRPSLLISDEENRKLRPGEVLDERKAGKLRPGEVYDPKRRRPSVELRRPSVAELEALIEKDSTPLRPIGEPGPPAIVRIEESYSAIEDQTGYIDIQVEGNPPPTFKFYKGITELIEGGRFIFITDEESNSITACIRKVKPTDEGKYTVNISNIHGEDSAETMLYVSDSSGMDFRAMLRRRKYKEWGRDPNDPQWGELKETEKPLPTLKKVERKSESFLKSLVDQYAKEGKDKKVTFEAVFSRPNCKPKWYFRKDECFPGSKYKFKVENDVYQMIIMNPKIEDAGKYTIEIMGIQSTAFLNVDEPAPSYYFIKLLPNVVEGFTRHETIFECTVSHTLAIVGWYKGSTKLTDGEKYSISKDMSGVCRLAIKNSELEDNGEYTCKIEKQSEKTTATTKIVEYPYKFIKVLKHQQLTEKDTLTLLCELDDAAGDVKWTKNGKELKPDKRTRIVKEGRKRKVIISDVKITDAGIFQCTSNADETEAEVVVKYLNKFNKKLKDTTAIEREKLVLDIELEDQTAPAHWYFNGQPIKTSDRVVIKNIGGGKHQLIFNKLELGDAGEIMCKSGDLTTSCFLEVKKGEEKPVIRDLDDVEAPVTRPITISVPYKVDGTRQSPVIGKILKDGKPLTSKDVDINVLDDKVTFTFKKPAHDQSGKYQIKLSNEQGEDTKEININMQDAPSPPRDIQVSEIFKNSCKLSWKPSESAGGAPILHYVIEKQDLSLKGGWTNVGEVKPDEALTYEVMGLTAKKEYKFRIRAVNKVGSSEPAPLSKVVLAKDPWEEPSKPTNVELTDWDKDHADLKWTKPTNDGGAPITGYVIEYKEKFGKEWIKGKIIEGDASSATIPGLKEGTQYEFRVRAVNKAGPGEPSDATKPIVAKSRFVKPWIIGDDLNNLVVKKGQVIKYDIKFGGEPEPTATWRINGEEIKADGDRITIDKYEKNVVLTIRRAVRGDSGKFTLTLENSSGKADGKADVVVLDKPAQPVGPLKAEEVRADHITVAWKKPKDNGGSEITSYLVEKMDMDSGQWIPAGEVTGDKTDFTVKGLQPKKKYKIRVKAKNKEGESAPLETEEPIVAKNPYDEPGKPGTPEIIDYDNKSVKLKWKAPDSDGGRPITHYVIEMKDKFSIDWEEVTKTSDATPEAEIGNLKEKMTYQFRVKAVNKAGPSVPSEPTNTHVCKHKNLKPRIDREGMKSITIKAGRTHKWTVDVSGEPPPTLTWILKDNEVTNSDRIKIENIDYQTNITIINAQRKDTGKYTLVAKNASGKDEASLEFTVLGKPSAPEGPLEVKDVTKTGCKLSWKKPEDDGGVAIREYEIEKMDVETGKWVRVGKVPADLPGSPGFGANPEMVVTGLNPNSEYKFRVKAVNDEGDSEPLTTSKSIIAKNPYDEPTKPGTPEIVDYDNESVTLSWTAPDFDGGAPIEKYVLEKKDRFKQDWEPAAEIPGNETTGKIPNLKEKEELQFRVVAYNKAGPSPASEPTKIHIVKHKTLKPRIDRTNLKNIVVRSGKTIKYDVNIRGEPPPTVTWFLVTREVKSEGNVEIVNVPYNTKITINEAQRKDSGVYKILAENPSGKDEATVEVTVLSAPTRPEGPLKVKEVTKNGAKLEWDKPKDDGGTPITAYVVEKLDMQTGRWVPVGRSQKPEMEVKGLQEGHEYKFRVKAINDEGESEPLETERSIVAKNPFDIPGKPGEPEIVDWDVDRVDLKWSEPTSNGGAPITGYIIEKKEKFSPAWSEILTTKGPACEAKVPGLKEGNQYQFRVRAVNKAGPGEPSDATKSHTAKARNMKPLINREKMQKVTVRAGQTVKFDVDVKGEPAPTTTWSFKGSELQNGLRVKIDNQEYNTKLTITDTSRKNKGTYTLRAENINGVDEATVDVTVLDKPSAPEGPLEVTDVHKDGCKLHWKKPKDDGDLPLTGYIVEKMDPTTGVWVPVSFLDPSKTDHEITGLEPNKKYHFRVKAVNEEGESPPLETDTAILAKNPYDAPGAPGLPEIADYDEHMVELKWEPPIRDGGAPVTGYIVELKSKFDPNFVKAVEVTGPTCKAKVPRLEEGNQYQFRVRAVNKAGPGEPSEPTLPHTAKPRFLKPRIDRTNVHQWVVKVGHTALIDIDIIGEPAPTVTWTFNNKEVENDVTLKIDNIDYNTKLLILKATRKQSGLYKIKAKNSVGEDEAELDLTILGKPGAPEGPLDISDITKNGCKLKWKKPEDDGGSPIQHYEIEKLDPHTGQWIPCGKSTEPEANISGLQEGKKYKFKVKAVNKEGESEPLESEKSIIAKNPFDEPSKPGRPEPTNWDKDFIDLQWSPPENDGGAPIEKYIVQMRDKEGRNWVDVLTVPGEKTDGRVTAVQDGHEYEFRVVAKNKAGLSPPSDTSKSIVAKPRFLAPRIDRKNLQQKKVRVGHFLKIEADITGEPPPTVTWTFAGKTIGKSDRILIENEDYKTTFILKKAKRGDSGVYTVTAKNTSGTDTAEVEICVLSAPNKPKGPLQVSDVNAEGCKLKWEPPEDDGGAPVDYYSVERMDVDSGHWIPVATTKTPQTDVTGLHEGKEYLFRVKAVNSEGESEPLETDLGIVAKNPFSEPDRPGKPVVKDFDKHSALLKWSPPADEHGAPVTSYILEKKDQYSSKWQKAAELIGNKCEGKVPDLVEGMKYTFRVIAVNKGGQSKPSEPSDPIIAKDRKVPPKIDRSTLKDITVKGGQNIKVDVKISGEPPPVKSWFQDKARLENKNNVNIELEDYKTKLTIIPASRVNTGTYTIKAENDYGTDTATFHVTVIDKPSKPEGPLNISNVHKEGCSLKWNPPEDDGGSPITHYEVEKMDADTGRWVPAGTSTGPKLDLENLVPEKEYKFRVMAVNAEGNSEPLEAEQSIIAKSKYDNPDAPGTPEITDWDKDHVDLKWTPPKNDGGSPVMGYIIEKREKGRPNWTKAAELKSPYCKGTADNLEEGVEYEFRVRAVNEAGPGEPSQPSQSIVTKPRKYAPSPPQAPLEPTSVTKSSCVLSWRPPKDNGGSPITHYVVEKMDTETLKWVPAGEALDTTIRVENLIEGHDYNFRVKAVNKEGESLPLKGDYPVTAKDPFGKPGQPGQPQAVDWDKNHVDLEWTPPKKDGGSPITEYLVEKRTKHGPWEKAITVPGKNTKATVPDLKEGEEYEFRVTAINKGGPGKPSDASDIVITKPRFQSPQIDKAFLQDLVVRAGQKIAYSIPIEASPKPTAKWSINGVPIEHGGRADIQVYNNKVLFEIPFSVRSDTGRYTLTLENNLGSASDSAHVTVLDRPSPPEGPLEVSNVTKESCRLAWKIPVDDGGSPILHYIIEKMDISRGTWVDAGMTTSLYYDVPRLIYNKEYLFRVKAINTIGDSDYLETAKTTIARNEFDEPDAPEKPVVKDWDEDHVDLEWEKPKSDGGSPIQEYIIQKKEKGNLYWANAATVPGNTTKGTVPGLEKDHEYEFRVIAVNKAGPSEPSEPTDTVIARSRFLKPKIITPLKDLVVKAGTILHVVIDFTGEPPPDAFWTINDEDLKTDKRTTITAVGYHTIVNTVNAQRSDSGKYHLTLKNSSGTDEGSFNVTVLDRPGPPEGPLNYEEITASSVTLSWKPPKDNGGSEITAYVIEKRDLTHGGGWVPAVNYVNPAFKHAQVPRLIEGTQYEFRVMAENLQGLSEPIATLKPVVAKSQFDVPGKPSRPDAVEVDKDHIKLKWMQPISNGGSPIVGYDVERREVLSGRWIKLTKSPIKHLEFDDDHVHEGKQYEYRVSAVNAAGSGPPSDVTDAIIAKQTREKPKIFLDNLMGRKIKVRAGEPINVSIPIAGAPTPTCEWSVNDKKLVETKRVLTSTSNNQTNLRIENTTRKDTGVYTITASNPYGSDSADIEVTVVSCPAPPEGPIVYVDVTPETVSMIWHPPKDDGGSEIIGYVIEMSEFGTDSWKTVSGYCATPQFTVKGLTEGKRYVFRVRAENMYGISEPLDGKPVTAKSPFDPPGPPGKPNVTNYSKNSCSLEWTPPEVSGGKPVTGYLIQKRERGHDWVKVNNFPTSNTNYTVHDLREGGKYEFRVIAVNEAGPGKPSLPTDTITAKEQTKIPDAPEAPKADRITKDSVTLSWRPPRSDGGSKIKKYVIEKKKKNDDDWKPAGETQGNNPIHTINNLEPGEEYTFRVSAVNDVGKSPSSKPSSGIVVEEQPNKPCMDLSAVRDITVRAGEDFSVHVPFTAFPKPVAMWYNNDNILPENDSRIFEQLTDSAASIVIKNSKRTDAGQYRLQLRNQAGFDTATLTVRVLDRPHPPENLHADEFAGDSLTLYWNPPKDNGGSEITNYIVEKKEANSSTWSKVSNYVTTHFYRIRNLIIGKTYHFRVMAENKYGVSEPATTEDPIKARHPFDVPGAPGIPKKIEPTEEGAISIAWTKPRHDGGAPITGYVVEKRLIHEEKWTKATHAHIPDLNLKVTGLIDNHDYEFRVAAVNAAGQGPWSASSDMIRCCAPPSVPKITSDLSIRDMTVIAGDEFTITVPFTGNPTPKPVWIMNGEEILPSSRIKFDTFPDKTVFTNKSAVRATDTGTYQINLINSIGSDTASCRVLVMDKPSPPERPLEITDMTPETCSLAWRPPLDDGGSPITNYIVEKFEASSGIWTKLSSFVRSCHYDVFGLEPNRKYNFRVRAENQYGISEPVELDNMITAKFPFTVPDPPGRPQVIDWDTSNATLQWERPVHDGGSKIQGYKIEIKDITDDPTWRTANDYLVRELTYNLHNLENDHEYEFRVRAQNAAGLSKPSTASNKLKLKGKAKVPSPPGKPTVLKVGKYYADLKWEPPASDGGSKITGYIVEKKEVGSALWSKCSDYLIPECNFSALNLVDQSVYEFRVFAVNSVGRSEPSVCTTPVKICEIEGGEKPEFISFLRDQVVPYGKQLVLQCEAVGKPTPSAKWLRNGKEIMVGGRYRFEANNGVFKLHFNDVVDIDEGEYTCEAFNPVGFVTTSGRIKIGTPPRIDRMPSILYVPEGDNNKIKVFYGGDQPLEVKLSKGDKSIPPSDDVRYTVFDDYIIILMKEVKKNDEGLYTLTLSNPSGSVSGTFTINVTGLPGPPIGPLKVSEITKHTCALSWHPPRYDGGLKITHYIVERRDMKSNHWICISTTCKDTNFLVQGLTEGNEYVFRVMAVNENGMSVPLEGTNPIVAKSPFDKPSPPGVPVITEVGGDFVNLSWEKPESDGGSRIQGYWIEKHEVGSDTWQRVNSSPCIPTQINISNLIESRQYEFRVFAQNEAGISLPSYAANPVKIKDPLAATPPNIIKPLRNVNVIQNHNAQFQCTISGVPKPTITWYKGTREITPSARHYMYVEGDTYTLIINNVYGADADEYSCRASNKGGSKSTRAELIIMTPPKFNVPPRFRDTAFFDKGENAVLKIPFTGHPKPKITWYRGNEHIESGGHYHVEVTDRHAILTIRDVNKDDSAQYRVVADNDLGTDSAIIKIQISDHPDPPIFLTVEDITSDSLILSWRPPVWDGGSNITNYLVERREHPLTSWIRVGNTRFTSMAVNNLSPGHQYEFRVYAENVYGRSSPSEPSGLYKTKDAIKKVPKLREYEVDETGKKIRGRADGKIKDYDQYVFDIYSKYVPQPVDIKRESVYDYYDILEEIGTGAFGVVHRCREKKTGNIFAAKFIPISQDIERDLIRKEIDIMNQLHHPKLINLHDAFEDEDEMVLIFEFLSGGELFERITTDGYVMSEAEVINYMRQICEAIKHMHERNIIHLDIKPENIMCRTKFSTDVKLIDFGLATKLDPNEVVKISTGTAEFAAPEIVEREPVGFYTDMWAVGVLAYVLLSGLSPFSGENDVETLKNVKACDWSFDETAFSNISDEGKDFIRKLLIKNKEKRMTAHECLLHSWLTGDHTKTSDRFAKIDSSKYINFRDNIRTKYNNWDSFTLPIGRLSEYSSLRKLLIEKYRIQETSFDRRQAAPRFVIKPQSAFAYEGQSVKFYCRVIAVATPTVTWYHNNEELKQSVKFMKRYCGDDYTFIINRVKLEDRGEYVIKAENHYGFREEVVFLNVQPIPRTIPQYKPDYPQVRRREPLKYNLWQEEHESSPSFTFLLRPRVIQEHQTCKLLCCVSGKPPPTVKWYKGRKELSKHEYPMTHTDGVVTVEIVDSKADDSGEYRCVATNKHGTDETSCVVIVEGANESVEQAQMVHNLMYSGDRKYIEQPLRPAPLIVTTRTPIITNTSSSSHKDEYSSSYKSTDGTKITSSKKSVDQTYSSSSTSTGGQSLAPKKSDKRYGTKLSASGSPSRSRSTTMELARASDDSMTPPQFSQGLSNQTVKDGECFEVSCTIKGDPEPQVTWTKNGKPLNSSEAVDLKYRNGVATLKIGEIFPEDEGEYVCVATNSLGSVETKCKLSVKLNEKADVNGTSSGGDGIPKIVSHLSSMYVKDGEPVTLQCRIIGAEKFDVIWLHNNKEIKPSKDFEYSNVANIYKLNIAEIFPEDSGVYTCEAFNDAGESFSSCTIFIEEPNVKPAGPVFKTFPKSVTLSEGEAAKFECETEKAPKKVVWMRDLRPIKDDDVRYQFTQSNQKFQLTILNSTHDDTAQYTVCASDTNGETSAAFSLNVFVNTDL</sequence>
<evidence type="ECO:0000256" key="11">
    <source>
        <dbReference type="SAM" id="MobiDB-lite"/>
    </source>
</evidence>
<feature type="domain" description="Fibronectin type-III" evidence="14">
    <location>
        <begin position="4174"/>
        <end position="4269"/>
    </location>
</feature>
<feature type="region of interest" description="Disordered" evidence="11">
    <location>
        <begin position="924"/>
        <end position="1322"/>
    </location>
</feature>
<feature type="region of interest" description="Disordered" evidence="11">
    <location>
        <begin position="732"/>
        <end position="902"/>
    </location>
</feature>
<keyword evidence="7 10" id="KW-0067">ATP-binding</keyword>
<evidence type="ECO:0000256" key="5">
    <source>
        <dbReference type="ARBA" id="ARBA00022737"/>
    </source>
</evidence>
<feature type="compositionally biased region" description="Basic and acidic residues" evidence="11">
    <location>
        <begin position="5366"/>
        <end position="5375"/>
    </location>
</feature>
<dbReference type="FunFam" id="2.60.40.10:FF:000460">
    <property type="entry name" value="Bent, isoform J"/>
    <property type="match status" value="1"/>
</dbReference>
<feature type="domain" description="Fibronectin type-III" evidence="14">
    <location>
        <begin position="4275"/>
        <end position="4369"/>
    </location>
</feature>
<feature type="domain" description="Fibronectin type-III" evidence="14">
    <location>
        <begin position="4569"/>
        <end position="4662"/>
    </location>
</feature>
<evidence type="ECO:0000313" key="16">
    <source>
        <dbReference type="Proteomes" id="UP001367676"/>
    </source>
</evidence>
<dbReference type="FunFam" id="2.60.40.10:FF:000160">
    <property type="entry name" value="Titin a"/>
    <property type="match status" value="1"/>
</dbReference>
<feature type="domain" description="Fibronectin type-III" evidence="14">
    <location>
        <begin position="2587"/>
        <end position="2691"/>
    </location>
</feature>
<feature type="domain" description="Fibronectin type-III" evidence="14">
    <location>
        <begin position="2290"/>
        <end position="2385"/>
    </location>
</feature>
<dbReference type="InterPro" id="IPR003961">
    <property type="entry name" value="FN3_dom"/>
</dbReference>
<dbReference type="FunFam" id="2.60.40.10:FF:000567">
    <property type="entry name" value="Uncharacterized protein, isoform G"/>
    <property type="match status" value="5"/>
</dbReference>
<dbReference type="InterPro" id="IPR017441">
    <property type="entry name" value="Protein_kinase_ATP_BS"/>
</dbReference>
<feature type="domain" description="Fibronectin type-III" evidence="14">
    <location>
        <begin position="4863"/>
        <end position="4961"/>
    </location>
</feature>
<feature type="domain" description="Fibronectin type-III" evidence="14">
    <location>
        <begin position="3188"/>
        <end position="3283"/>
    </location>
</feature>
<feature type="domain" description="Ig-like" evidence="13">
    <location>
        <begin position="9"/>
        <end position="102"/>
    </location>
</feature>
<feature type="compositionally biased region" description="Low complexity" evidence="11">
    <location>
        <begin position="807"/>
        <end position="819"/>
    </location>
</feature>
<dbReference type="Pfam" id="PF00069">
    <property type="entry name" value="Pkinase"/>
    <property type="match status" value="1"/>
</dbReference>
<feature type="compositionally biased region" description="Basic and acidic residues" evidence="11">
    <location>
        <begin position="1133"/>
        <end position="1173"/>
    </location>
</feature>
<feature type="domain" description="Fibronectin type-III" evidence="14">
    <location>
        <begin position="2697"/>
        <end position="2792"/>
    </location>
</feature>
<dbReference type="Gene3D" id="2.60.40.10">
    <property type="entry name" value="Immunoglobulins"/>
    <property type="match status" value="67"/>
</dbReference>
<dbReference type="Pfam" id="PF07679">
    <property type="entry name" value="I-set"/>
    <property type="match status" value="32"/>
</dbReference>
<feature type="domain" description="Fibronectin type-III" evidence="14">
    <location>
        <begin position="4669"/>
        <end position="4764"/>
    </location>
</feature>
<evidence type="ECO:0000259" key="13">
    <source>
        <dbReference type="PROSITE" id="PS50835"/>
    </source>
</evidence>
<feature type="domain" description="Ig-like" evidence="13">
    <location>
        <begin position="2796"/>
        <end position="2885"/>
    </location>
</feature>
<evidence type="ECO:0000256" key="1">
    <source>
        <dbReference type="ARBA" id="ARBA00004496"/>
    </source>
</evidence>
<evidence type="ECO:0000256" key="10">
    <source>
        <dbReference type="PROSITE-ProRule" id="PRU10141"/>
    </source>
</evidence>
<feature type="domain" description="Fibronectin type-III" evidence="14">
    <location>
        <begin position="6061"/>
        <end position="6156"/>
    </location>
</feature>
<keyword evidence="3" id="KW-0728">SH3 domain</keyword>
<feature type="region of interest" description="Disordered" evidence="11">
    <location>
        <begin position="3561"/>
        <end position="3593"/>
    </location>
</feature>
<dbReference type="GO" id="GO:0005524">
    <property type="term" value="F:ATP binding"/>
    <property type="evidence" value="ECO:0007669"/>
    <property type="project" value="UniProtKB-UniRule"/>
</dbReference>
<feature type="domain" description="Fibronectin type-III" evidence="14">
    <location>
        <begin position="4075"/>
        <end position="4168"/>
    </location>
</feature>
<dbReference type="Gene3D" id="1.10.510.10">
    <property type="entry name" value="Transferase(Phosphotransferase) domain 1"/>
    <property type="match status" value="1"/>
</dbReference>
<feature type="domain" description="Ig-like" evidence="13">
    <location>
        <begin position="6552"/>
        <end position="6640"/>
    </location>
</feature>
<feature type="compositionally biased region" description="Acidic residues" evidence="11">
    <location>
        <begin position="749"/>
        <end position="770"/>
    </location>
</feature>
<dbReference type="FunFam" id="2.60.40.10:FF:000440">
    <property type="entry name" value="Bent, isoform C"/>
    <property type="match status" value="1"/>
</dbReference>
<feature type="domain" description="Ig-like" evidence="13">
    <location>
        <begin position="3091"/>
        <end position="3180"/>
    </location>
</feature>
<dbReference type="Gene3D" id="3.30.200.20">
    <property type="entry name" value="Phosphorylase Kinase, domain 1"/>
    <property type="match status" value="1"/>
</dbReference>
<dbReference type="FunFam" id="2.60.40.10:FF:000612">
    <property type="entry name" value="palladin isoform X1"/>
    <property type="match status" value="1"/>
</dbReference>
<dbReference type="FunFam" id="1.10.510.10:FF:000321">
    <property type="entry name" value="Bent, isoform C"/>
    <property type="match status" value="1"/>
</dbReference>
<dbReference type="PROSITE" id="PS50853">
    <property type="entry name" value="FN3"/>
    <property type="match status" value="33"/>
</dbReference>
<dbReference type="FunFam" id="2.60.40.10:FF:000031">
    <property type="entry name" value="Myosin-binding protein C, slow type"/>
    <property type="match status" value="2"/>
</dbReference>
<dbReference type="CDD" id="cd00096">
    <property type="entry name" value="Ig"/>
    <property type="match status" value="3"/>
</dbReference>
<feature type="compositionally biased region" description="Basic and acidic residues" evidence="11">
    <location>
        <begin position="1278"/>
        <end position="1289"/>
    </location>
</feature>
<dbReference type="InterPro" id="IPR000719">
    <property type="entry name" value="Prot_kinase_dom"/>
</dbReference>
<feature type="domain" description="Ig-like" evidence="13">
    <location>
        <begin position="3978"/>
        <end position="4067"/>
    </location>
</feature>
<feature type="domain" description="Ig-like" evidence="13">
    <location>
        <begin position="7769"/>
        <end position="7857"/>
    </location>
</feature>
<dbReference type="FunFam" id="2.60.40.10:FF:000006">
    <property type="entry name" value="Uncharacterized protein, isoform F"/>
    <property type="match status" value="1"/>
</dbReference>
<dbReference type="CDD" id="cd00063">
    <property type="entry name" value="FN3"/>
    <property type="match status" value="33"/>
</dbReference>
<evidence type="ECO:0000256" key="8">
    <source>
        <dbReference type="ARBA" id="ARBA00023157"/>
    </source>
</evidence>
<feature type="region of interest" description="Disordered" evidence="11">
    <location>
        <begin position="4250"/>
        <end position="4302"/>
    </location>
</feature>
<feature type="domain" description="Ig-like" evidence="13">
    <location>
        <begin position="1712"/>
        <end position="1796"/>
    </location>
</feature>
<feature type="domain" description="Fibronectin type-III" evidence="14">
    <location>
        <begin position="3879"/>
        <end position="3974"/>
    </location>
</feature>
<feature type="domain" description="Ig-like" evidence="13">
    <location>
        <begin position="335"/>
        <end position="426"/>
    </location>
</feature>
<feature type="domain" description="Fibronectin type-III" evidence="14">
    <location>
        <begin position="5858"/>
        <end position="5952"/>
    </location>
</feature>
<dbReference type="FunFam" id="2.60.40.10:FF:000553">
    <property type="entry name" value="Uncharacterized protein, isoform J"/>
    <property type="match status" value="1"/>
</dbReference>
<evidence type="ECO:0000256" key="2">
    <source>
        <dbReference type="ARBA" id="ARBA00006692"/>
    </source>
</evidence>
<feature type="domain" description="Fibronectin type-III" evidence="14">
    <location>
        <begin position="3484"/>
        <end position="3578"/>
    </location>
</feature>
<dbReference type="SMART" id="SM00060">
    <property type="entry name" value="FN3"/>
    <property type="match status" value="33"/>
</dbReference>
<dbReference type="GO" id="GO:0050793">
    <property type="term" value="P:regulation of developmental process"/>
    <property type="evidence" value="ECO:0007669"/>
    <property type="project" value="UniProtKB-ARBA"/>
</dbReference>
<dbReference type="FunFam" id="2.60.40.10:FF:000127">
    <property type="entry name" value="titin isoform X1"/>
    <property type="match status" value="3"/>
</dbReference>
<feature type="region of interest" description="Disordered" evidence="11">
    <location>
        <begin position="5247"/>
        <end position="5272"/>
    </location>
</feature>
<protein>
    <recommendedName>
        <fullName evidence="17">Twitchin</fullName>
    </recommendedName>
</protein>
<dbReference type="PROSITE" id="PS50011">
    <property type="entry name" value="PROTEIN_KINASE_DOM"/>
    <property type="match status" value="1"/>
</dbReference>
<feature type="domain" description="Fibronectin type-III" evidence="14">
    <location>
        <begin position="3289"/>
        <end position="3384"/>
    </location>
</feature>
<dbReference type="InterPro" id="IPR007110">
    <property type="entry name" value="Ig-like_dom"/>
</dbReference>
<keyword evidence="6 10" id="KW-0547">Nucleotide-binding</keyword>
<dbReference type="InterPro" id="IPR011009">
    <property type="entry name" value="Kinase-like_dom_sf"/>
</dbReference>
<evidence type="ECO:0000256" key="6">
    <source>
        <dbReference type="ARBA" id="ARBA00022741"/>
    </source>
</evidence>
<dbReference type="FunFam" id="2.60.40.10:FF:000935">
    <property type="entry name" value="Uncharacterized protein, isoform I"/>
    <property type="match status" value="1"/>
</dbReference>
<feature type="domain" description="Fibronectin type-III" evidence="14">
    <location>
        <begin position="2391"/>
        <end position="2485"/>
    </location>
</feature>
<dbReference type="SMART" id="SM00409">
    <property type="entry name" value="IG"/>
    <property type="match status" value="34"/>
</dbReference>
<feature type="domain" description="Ig-like" evidence="13">
    <location>
        <begin position="7670"/>
        <end position="7753"/>
    </location>
</feature>
<dbReference type="FunFam" id="2.60.40.10:FF:000032">
    <property type="entry name" value="palladin isoform X1"/>
    <property type="match status" value="1"/>
</dbReference>
<dbReference type="PROSITE" id="PS00108">
    <property type="entry name" value="PROTEIN_KINASE_ST"/>
    <property type="match status" value="1"/>
</dbReference>
<dbReference type="InterPro" id="IPR003599">
    <property type="entry name" value="Ig_sub"/>
</dbReference>
<dbReference type="PANTHER" id="PTHR13817:SF151">
    <property type="entry name" value="TITIN"/>
    <property type="match status" value="1"/>
</dbReference>
<feature type="domain" description="Ig-like" evidence="13">
    <location>
        <begin position="119"/>
        <end position="209"/>
    </location>
</feature>
<evidence type="ECO:0000259" key="12">
    <source>
        <dbReference type="PROSITE" id="PS50011"/>
    </source>
</evidence>
<evidence type="ECO:0000259" key="14">
    <source>
        <dbReference type="PROSITE" id="PS50853"/>
    </source>
</evidence>
<dbReference type="InterPro" id="IPR036116">
    <property type="entry name" value="FN3_sf"/>
</dbReference>
<evidence type="ECO:0008006" key="17">
    <source>
        <dbReference type="Google" id="ProtNLM"/>
    </source>
</evidence>
<dbReference type="InterPro" id="IPR036179">
    <property type="entry name" value="Ig-like_dom_sf"/>
</dbReference>
<dbReference type="GO" id="GO:0031430">
    <property type="term" value="C:M band"/>
    <property type="evidence" value="ECO:0007669"/>
    <property type="project" value="TreeGrafter"/>
</dbReference>
<feature type="compositionally biased region" description="Basic and acidic residues" evidence="11">
    <location>
        <begin position="1181"/>
        <end position="1224"/>
    </location>
</feature>
<evidence type="ECO:0000256" key="4">
    <source>
        <dbReference type="ARBA" id="ARBA00022490"/>
    </source>
</evidence>
<dbReference type="InterPro" id="IPR050964">
    <property type="entry name" value="Striated_Muscle_Regulatory"/>
</dbReference>
<dbReference type="CDD" id="cd05748">
    <property type="entry name" value="Ig_Titin_like"/>
    <property type="match status" value="2"/>
</dbReference>
<dbReference type="PROSITE" id="PS50835">
    <property type="entry name" value="IG_LIKE"/>
    <property type="match status" value="23"/>
</dbReference>
<feature type="domain" description="Ig-like" evidence="13">
    <location>
        <begin position="2490"/>
        <end position="2579"/>
    </location>
</feature>
<feature type="compositionally biased region" description="Basic and acidic residues" evidence="11">
    <location>
        <begin position="1081"/>
        <end position="1097"/>
    </location>
</feature>
<name>A0AAN9TLS1_9HEMI</name>
<feature type="domain" description="Ig-like" evidence="13">
    <location>
        <begin position="1618"/>
        <end position="1710"/>
    </location>
</feature>
<dbReference type="PANTHER" id="PTHR13817">
    <property type="entry name" value="TITIN"/>
    <property type="match status" value="1"/>
</dbReference>
<feature type="region of interest" description="Disordered" evidence="11">
    <location>
        <begin position="5363"/>
        <end position="5392"/>
    </location>
</feature>
<feature type="domain" description="Ig-like" evidence="13">
    <location>
        <begin position="639"/>
        <end position="732"/>
    </location>
</feature>
<dbReference type="GO" id="GO:0004672">
    <property type="term" value="F:protein kinase activity"/>
    <property type="evidence" value="ECO:0007669"/>
    <property type="project" value="InterPro"/>
</dbReference>
<dbReference type="GO" id="GO:0051239">
    <property type="term" value="P:regulation of multicellular organismal process"/>
    <property type="evidence" value="ECO:0007669"/>
    <property type="project" value="UniProtKB-ARBA"/>
</dbReference>
<dbReference type="SUPFAM" id="SSF49265">
    <property type="entry name" value="Fibronectin type III"/>
    <property type="match status" value="18"/>
</dbReference>
<feature type="compositionally biased region" description="Low complexity" evidence="11">
    <location>
        <begin position="7507"/>
        <end position="7521"/>
    </location>
</feature>
<feature type="binding site" evidence="10">
    <location>
        <position position="6922"/>
    </location>
    <ligand>
        <name>ATP</name>
        <dbReference type="ChEBI" id="CHEBI:30616"/>
    </ligand>
</feature>
<dbReference type="GO" id="GO:0045214">
    <property type="term" value="P:sarcomere organization"/>
    <property type="evidence" value="ECO:0007669"/>
    <property type="project" value="TreeGrafter"/>
</dbReference>
<feature type="domain" description="Fibronectin type-III" evidence="14">
    <location>
        <begin position="4967"/>
        <end position="5062"/>
    </location>
</feature>
<feature type="domain" description="Fibronectin type-III" evidence="14">
    <location>
        <begin position="4375"/>
        <end position="4469"/>
    </location>
</feature>
<feature type="compositionally biased region" description="Polar residues" evidence="11">
    <location>
        <begin position="7557"/>
        <end position="7571"/>
    </location>
</feature>
<feature type="compositionally biased region" description="Low complexity" evidence="11">
    <location>
        <begin position="7536"/>
        <end position="7546"/>
    </location>
</feature>
<dbReference type="FunFam" id="2.60.40.10:FF:000831">
    <property type="entry name" value="Uncharacterized protein, isoform F"/>
    <property type="match status" value="1"/>
</dbReference>
<dbReference type="FunFam" id="2.60.40.10:FF:000051">
    <property type="entry name" value="Uncharacterized protein, isoform J"/>
    <property type="match status" value="5"/>
</dbReference>
<feature type="compositionally biased region" description="Basic and acidic residues" evidence="11">
    <location>
        <begin position="822"/>
        <end position="844"/>
    </location>
</feature>
<feature type="compositionally biased region" description="Basic and acidic residues" evidence="11">
    <location>
        <begin position="1232"/>
        <end position="1270"/>
    </location>
</feature>
<dbReference type="FunFam" id="2.60.40.10:FF:001845">
    <property type="entry name" value="Bent, isoform H"/>
    <property type="match status" value="1"/>
</dbReference>
<dbReference type="FunFam" id="2.60.40.10:FF:000147">
    <property type="entry name" value="Myosin light chain kinase"/>
    <property type="match status" value="1"/>
</dbReference>
<gene>
    <name evidence="15" type="ORF">V9T40_008935</name>
</gene>
<dbReference type="InterPro" id="IPR003598">
    <property type="entry name" value="Ig_sub2"/>
</dbReference>
<feature type="domain" description="Fibronectin type-III" evidence="14">
    <location>
        <begin position="6743"/>
        <end position="6836"/>
    </location>
</feature>
<comment type="subcellular location">
    <subcellularLocation>
        <location evidence="1">Cytoplasm</location>
    </subcellularLocation>
</comment>
<feature type="domain" description="Fibronectin type-III" evidence="14">
    <location>
        <begin position="5959"/>
        <end position="6055"/>
    </location>
</feature>
<feature type="domain" description="Ig-like" evidence="13">
    <location>
        <begin position="7562"/>
        <end position="7650"/>
    </location>
</feature>
<feature type="domain" description="Fibronectin type-III" evidence="14">
    <location>
        <begin position="2992"/>
        <end position="3086"/>
    </location>
</feature>
<feature type="compositionally biased region" description="Basic and acidic residues" evidence="11">
    <location>
        <begin position="851"/>
        <end position="882"/>
    </location>
</feature>
<dbReference type="InterPro" id="IPR013098">
    <property type="entry name" value="Ig_I-set"/>
</dbReference>
<feature type="domain" description="Ig-like" evidence="13">
    <location>
        <begin position="7219"/>
        <end position="7307"/>
    </location>
</feature>
<keyword evidence="4" id="KW-0963">Cytoplasm</keyword>
<comment type="caution">
    <text evidence="15">The sequence shown here is derived from an EMBL/GenBank/DDBJ whole genome shotgun (WGS) entry which is preliminary data.</text>
</comment>
<dbReference type="FunFam" id="2.60.40.10:FF:000056">
    <property type="entry name" value="twitchin isoform X4"/>
    <property type="match status" value="22"/>
</dbReference>
<feature type="domain" description="Fibronectin type-III" evidence="14">
    <location>
        <begin position="5364"/>
        <end position="5458"/>
    </location>
</feature>
<feature type="domain" description="Ig-like" evidence="13">
    <location>
        <begin position="5066"/>
        <end position="5157"/>
    </location>
</feature>
<feature type="domain" description="Ig-like" evidence="13">
    <location>
        <begin position="3683"/>
        <end position="3772"/>
    </location>
</feature>
<feature type="region of interest" description="Disordered" evidence="11">
    <location>
        <begin position="5644"/>
        <end position="5667"/>
    </location>
</feature>
<feature type="domain" description="Fibronectin type-III" evidence="14">
    <location>
        <begin position="3584"/>
        <end position="3679"/>
    </location>
</feature>
<reference evidence="15 16" key="1">
    <citation type="submission" date="2024-03" db="EMBL/GenBank/DDBJ databases">
        <title>Adaptation during the transition from Ophiocordyceps entomopathogen to insect associate is accompanied by gene loss and intensified selection.</title>
        <authorList>
            <person name="Ward C.M."/>
            <person name="Onetto C.A."/>
            <person name="Borneman A.R."/>
        </authorList>
    </citation>
    <scope>NUCLEOTIDE SEQUENCE [LARGE SCALE GENOMIC DNA]</scope>
    <source>
        <strain evidence="15">AWRI1</strain>
        <tissue evidence="15">Single Adult Female</tissue>
    </source>
</reference>
<feature type="domain" description="Ig-like" evidence="13">
    <location>
        <begin position="7344"/>
        <end position="7431"/>
    </location>
</feature>
<dbReference type="SUPFAM" id="SSF48726">
    <property type="entry name" value="Immunoglobulin"/>
    <property type="match status" value="34"/>
</dbReference>
<dbReference type="PROSITE" id="PS00107">
    <property type="entry name" value="PROTEIN_KINASE_ATP"/>
    <property type="match status" value="1"/>
</dbReference>
<keyword evidence="9" id="KW-0393">Immunoglobulin domain</keyword>
<feature type="domain" description="Fibronectin type-III" evidence="14">
    <location>
        <begin position="2093"/>
        <end position="2188"/>
    </location>
</feature>
<feature type="domain" description="Fibronectin type-III" evidence="14">
    <location>
        <begin position="5660"/>
        <end position="5757"/>
    </location>
</feature>
<organism evidence="15 16">
    <name type="scientific">Parthenolecanium corni</name>
    <dbReference type="NCBI Taxonomy" id="536013"/>
    <lineage>
        <taxon>Eukaryota</taxon>
        <taxon>Metazoa</taxon>
        <taxon>Ecdysozoa</taxon>
        <taxon>Arthropoda</taxon>
        <taxon>Hexapoda</taxon>
        <taxon>Insecta</taxon>
        <taxon>Pterygota</taxon>
        <taxon>Neoptera</taxon>
        <taxon>Paraneoptera</taxon>
        <taxon>Hemiptera</taxon>
        <taxon>Sternorrhyncha</taxon>
        <taxon>Coccoidea</taxon>
        <taxon>Coccidae</taxon>
        <taxon>Parthenolecanium</taxon>
    </lineage>
</organism>
<keyword evidence="8" id="KW-1015">Disulfide bond</keyword>
<dbReference type="Pfam" id="PF00041">
    <property type="entry name" value="fn3"/>
    <property type="match status" value="33"/>
</dbReference>
<dbReference type="InterPro" id="IPR008271">
    <property type="entry name" value="Ser/Thr_kinase_AS"/>
</dbReference>
<feature type="domain" description="Ig-like" evidence="13">
    <location>
        <begin position="6162"/>
        <end position="6250"/>
    </location>
</feature>
<feature type="domain" description="Ig-like" evidence="13">
    <location>
        <begin position="6645"/>
        <end position="6738"/>
    </location>
</feature>
<feature type="domain" description="Ig-like" evidence="13">
    <location>
        <begin position="438"/>
        <end position="530"/>
    </location>
</feature>
<dbReference type="SUPFAM" id="SSF56112">
    <property type="entry name" value="Protein kinase-like (PK-like)"/>
    <property type="match status" value="1"/>
</dbReference>
<dbReference type="Proteomes" id="UP001367676">
    <property type="component" value="Unassembled WGS sequence"/>
</dbReference>
<feature type="domain" description="Fibronectin type-III" evidence="14">
    <location>
        <begin position="1990"/>
        <end position="2087"/>
    </location>
</feature>
<dbReference type="FunFam" id="2.60.40.10:FF:000504">
    <property type="entry name" value="Bent, isoform J"/>
    <property type="match status" value="1"/>
</dbReference>
<evidence type="ECO:0000256" key="7">
    <source>
        <dbReference type="ARBA" id="ARBA00022840"/>
    </source>
</evidence>
<feature type="domain" description="Ig-like" evidence="13">
    <location>
        <begin position="542"/>
        <end position="634"/>
    </location>
</feature>
<feature type="domain" description="Protein kinase" evidence="12">
    <location>
        <begin position="6893"/>
        <end position="7148"/>
    </location>
</feature>
<accession>A0AAN9TLS1</accession>
<dbReference type="InterPro" id="IPR013783">
    <property type="entry name" value="Ig-like_fold"/>
</dbReference>
<dbReference type="FunFam" id="2.60.40.10:FF:000003">
    <property type="entry name" value="Titin isoform E"/>
    <property type="match status" value="3"/>
</dbReference>
<dbReference type="SMART" id="SM00220">
    <property type="entry name" value="S_TKc"/>
    <property type="match status" value="1"/>
</dbReference>
<feature type="domain" description="Fibronectin type-III" evidence="14">
    <location>
        <begin position="6351"/>
        <end position="6445"/>
    </location>
</feature>
<dbReference type="FunFam" id="2.60.40.10:FF:001003">
    <property type="entry name" value="titin isoform X1"/>
    <property type="match status" value="1"/>
</dbReference>
<keyword evidence="16" id="KW-1185">Reference proteome</keyword>
<keyword evidence="5" id="KW-0677">Repeat</keyword>
<feature type="domain" description="Ig-like" evidence="13">
    <location>
        <begin position="220"/>
        <end position="321"/>
    </location>
</feature>
<evidence type="ECO:0000313" key="15">
    <source>
        <dbReference type="EMBL" id="KAK7601494.1"/>
    </source>
</evidence>
<feature type="domain" description="Fibronectin type-III" evidence="14">
    <location>
        <begin position="5264"/>
        <end position="5358"/>
    </location>
</feature>
<feature type="domain" description="Fibronectin type-III" evidence="14">
    <location>
        <begin position="2893"/>
        <end position="2986"/>
    </location>
</feature>
<dbReference type="EMBL" id="JBBCAQ010000010">
    <property type="protein sequence ID" value="KAK7601494.1"/>
    <property type="molecule type" value="Genomic_DNA"/>
</dbReference>